<gene>
    <name evidence="2" type="ORF">C9374_005400</name>
</gene>
<feature type="region of interest" description="Disordered" evidence="1">
    <location>
        <begin position="1"/>
        <end position="82"/>
    </location>
</feature>
<organism evidence="2 3">
    <name type="scientific">Naegleria lovaniensis</name>
    <name type="common">Amoeba</name>
    <dbReference type="NCBI Taxonomy" id="51637"/>
    <lineage>
        <taxon>Eukaryota</taxon>
        <taxon>Discoba</taxon>
        <taxon>Heterolobosea</taxon>
        <taxon>Tetramitia</taxon>
        <taxon>Eutetramitia</taxon>
        <taxon>Vahlkampfiidae</taxon>
        <taxon>Naegleria</taxon>
    </lineage>
</organism>
<dbReference type="EMBL" id="PYSW02000024">
    <property type="protein sequence ID" value="KAG2382198.1"/>
    <property type="molecule type" value="Genomic_DNA"/>
</dbReference>
<feature type="compositionally biased region" description="Basic residues" evidence="1">
    <location>
        <begin position="63"/>
        <end position="72"/>
    </location>
</feature>
<evidence type="ECO:0000256" key="1">
    <source>
        <dbReference type="SAM" id="MobiDB-lite"/>
    </source>
</evidence>
<proteinExistence type="predicted"/>
<comment type="caution">
    <text evidence="2">The sequence shown here is derived from an EMBL/GenBank/DDBJ whole genome shotgun (WGS) entry which is preliminary data.</text>
</comment>
<keyword evidence="3" id="KW-1185">Reference proteome</keyword>
<feature type="region of interest" description="Disordered" evidence="1">
    <location>
        <begin position="286"/>
        <end position="315"/>
    </location>
</feature>
<dbReference type="RefSeq" id="XP_044547877.1">
    <property type="nucleotide sequence ID" value="XM_044695147.1"/>
</dbReference>
<accession>A0AA88GQA2</accession>
<evidence type="ECO:0000313" key="3">
    <source>
        <dbReference type="Proteomes" id="UP000816034"/>
    </source>
</evidence>
<sequence>MKKASSSTAVKNKRSDSPSHSPPTSQQLPRDDYVSPVGMEKRKRKEEFSSSAAENRKDDRSGERRKKKRKSSRGGSTKETEHGSKFCASIPLELDDSKRLVILNEIWLKHAEDRYCKIPIVKEAFDEIKREYLTNTLPKLIEKYNGTRVIPNLVNQANRSKEQFYDKTISQLEKELQFWDSIASALEKDSDMTSKISDIKMESFQPNVEQKTSEMLSMLTKLLNGCIESTVVLNDHLNMFIEAILQAKRDATNLQQKVFHKMKEQRKPGSSDSKATTNDALVSTILNKGKNTRTEKKDQANALDPKTIIGEKDFK</sequence>
<reference evidence="2 3" key="1">
    <citation type="journal article" date="2018" name="BMC Genomics">
        <title>The genome of Naegleria lovaniensis, the basis for a comparative approach to unravel pathogenicity factors of the human pathogenic amoeba N. fowleri.</title>
        <authorList>
            <person name="Liechti N."/>
            <person name="Schurch N."/>
            <person name="Bruggmann R."/>
            <person name="Wittwer M."/>
        </authorList>
    </citation>
    <scope>NUCLEOTIDE SEQUENCE [LARGE SCALE GENOMIC DNA]</scope>
    <source>
        <strain evidence="2 3">ATCC 30569</strain>
    </source>
</reference>
<protein>
    <submittedName>
        <fullName evidence="2">Uncharacterized protein</fullName>
    </submittedName>
</protein>
<feature type="compositionally biased region" description="Polar residues" evidence="1">
    <location>
        <begin position="1"/>
        <end position="10"/>
    </location>
</feature>
<dbReference type="Proteomes" id="UP000816034">
    <property type="component" value="Unassembled WGS sequence"/>
</dbReference>
<name>A0AA88GQA2_NAELO</name>
<evidence type="ECO:0000313" key="2">
    <source>
        <dbReference type="EMBL" id="KAG2382198.1"/>
    </source>
</evidence>
<dbReference type="GeneID" id="68097855"/>
<dbReference type="AlphaFoldDB" id="A0AA88GQA2"/>
<feature type="compositionally biased region" description="Polar residues" evidence="1">
    <location>
        <begin position="18"/>
        <end position="28"/>
    </location>
</feature>